<dbReference type="CDD" id="cd06578">
    <property type="entry name" value="HemD"/>
    <property type="match status" value="1"/>
</dbReference>
<dbReference type="InterPro" id="IPR003754">
    <property type="entry name" value="4pyrrol_synth_uPrphyn_synth"/>
</dbReference>
<dbReference type="Proteomes" id="UP000275461">
    <property type="component" value="Unassembled WGS sequence"/>
</dbReference>
<feature type="domain" description="Tetrapyrrole biosynthesis uroporphyrinogen III synthase" evidence="1">
    <location>
        <begin position="23"/>
        <end position="248"/>
    </location>
</feature>
<dbReference type="PANTHER" id="PTHR40082:SF1">
    <property type="entry name" value="BLR5956 PROTEIN"/>
    <property type="match status" value="1"/>
</dbReference>
<name>A0A498BT15_9GAMM</name>
<protein>
    <submittedName>
        <fullName evidence="2">Uroporphyrinogen-III synthase</fullName>
    </submittedName>
</protein>
<evidence type="ECO:0000259" key="1">
    <source>
        <dbReference type="Pfam" id="PF02602"/>
    </source>
</evidence>
<dbReference type="InterPro" id="IPR039793">
    <property type="entry name" value="UROS/Hem4"/>
</dbReference>
<dbReference type="InterPro" id="IPR036108">
    <property type="entry name" value="4pyrrol_syn_uPrphyn_synt_sf"/>
</dbReference>
<dbReference type="PANTHER" id="PTHR40082">
    <property type="entry name" value="BLR5956 PROTEIN"/>
    <property type="match status" value="1"/>
</dbReference>
<reference evidence="2 3" key="1">
    <citation type="submission" date="2018-10" db="EMBL/GenBank/DDBJ databases">
        <title>Genomic Encyclopedia of Type Strains, Phase IV (KMG-IV): sequencing the most valuable type-strain genomes for metagenomic binning, comparative biology and taxonomic classification.</title>
        <authorList>
            <person name="Goeker M."/>
        </authorList>
    </citation>
    <scope>NUCLEOTIDE SEQUENCE [LARGE SCALE GENOMIC DNA]</scope>
    <source>
        <strain evidence="2 3">DSM 12769</strain>
    </source>
</reference>
<dbReference type="AlphaFoldDB" id="A0A498BT15"/>
<dbReference type="UniPathway" id="UPA00251">
    <property type="reaction ID" value="UER00320"/>
</dbReference>
<gene>
    <name evidence="2" type="ORF">DFR31_2433</name>
</gene>
<dbReference type="RefSeq" id="WP_121442942.1">
    <property type="nucleotide sequence ID" value="NZ_RCDA01000004.1"/>
</dbReference>
<dbReference type="GO" id="GO:0006780">
    <property type="term" value="P:uroporphyrinogen III biosynthetic process"/>
    <property type="evidence" value="ECO:0007669"/>
    <property type="project" value="InterPro"/>
</dbReference>
<dbReference type="OrthoDB" id="9787650at2"/>
<dbReference type="EMBL" id="RCDA01000004">
    <property type="protein sequence ID" value="RLK47114.1"/>
    <property type="molecule type" value="Genomic_DNA"/>
</dbReference>
<evidence type="ECO:0000313" key="2">
    <source>
        <dbReference type="EMBL" id="RLK47114.1"/>
    </source>
</evidence>
<dbReference type="SUPFAM" id="SSF69618">
    <property type="entry name" value="HemD-like"/>
    <property type="match status" value="1"/>
</dbReference>
<proteinExistence type="predicted"/>
<accession>A0A498BT15</accession>
<dbReference type="GO" id="GO:0004852">
    <property type="term" value="F:uroporphyrinogen-III synthase activity"/>
    <property type="evidence" value="ECO:0007669"/>
    <property type="project" value="InterPro"/>
</dbReference>
<dbReference type="Gene3D" id="3.40.50.10090">
    <property type="match status" value="2"/>
</dbReference>
<comment type="caution">
    <text evidence="2">The sequence shown here is derived from an EMBL/GenBank/DDBJ whole genome shotgun (WGS) entry which is preliminary data.</text>
</comment>
<dbReference type="Pfam" id="PF02602">
    <property type="entry name" value="HEM4"/>
    <property type="match status" value="1"/>
</dbReference>
<keyword evidence="3" id="KW-1185">Reference proteome</keyword>
<sequence length="261" mass="27578">MGLPAGYGVLVTRPTHQAQGLCRTLEAAGAMVWLLPALEIEPLSAAELPAEAVAPLGRADWLVFVSPNAVRHGLACMARHGIRPRADVRIGAVGKGTERALAEAGLAVSAVPDAGFTSEDLAAEAAFGDMRGQHVMIVRGDTGRGWLGAHLRACGAQVDYLAVYRAVRPRVDVAPVREALQSGRLHSVIITSARGLDNLWFMLGDSGRESMQRLALVTVSRRIARHAEQGGHTGPIVVAASPADGDLLEAVHQASEHHNTR</sequence>
<evidence type="ECO:0000313" key="3">
    <source>
        <dbReference type="Proteomes" id="UP000275461"/>
    </source>
</evidence>
<organism evidence="2 3">
    <name type="scientific">Alkalispirillum mobile</name>
    <dbReference type="NCBI Taxonomy" id="85925"/>
    <lineage>
        <taxon>Bacteria</taxon>
        <taxon>Pseudomonadati</taxon>
        <taxon>Pseudomonadota</taxon>
        <taxon>Gammaproteobacteria</taxon>
        <taxon>Chromatiales</taxon>
        <taxon>Ectothiorhodospiraceae</taxon>
        <taxon>Alkalispirillum</taxon>
    </lineage>
</organism>
<dbReference type="GO" id="GO:0006782">
    <property type="term" value="P:protoporphyrinogen IX biosynthetic process"/>
    <property type="evidence" value="ECO:0007669"/>
    <property type="project" value="UniProtKB-UniPathway"/>
</dbReference>